<dbReference type="Proteomes" id="UP000012046">
    <property type="component" value="Unassembled WGS sequence"/>
</dbReference>
<dbReference type="AlphaFoldDB" id="H3Z9L2"/>
<dbReference type="EMBL" id="AHTH01000001">
    <property type="protein sequence ID" value="EHR42713.1"/>
    <property type="molecule type" value="Genomic_DNA"/>
</dbReference>
<evidence type="ECO:0000313" key="1">
    <source>
        <dbReference type="EMBL" id="EHR42713.1"/>
    </source>
</evidence>
<name>H3Z9L2_9ALTE</name>
<accession>H3Z9L2</accession>
<reference evidence="1 2" key="1">
    <citation type="journal article" date="2012" name="J. Bacteriol.">
        <title>Genome Sequence of Extracellular-Protease-Producing Alishewanella jeotgali Isolated from Traditional Korean Fermented Seafood.</title>
        <authorList>
            <person name="Jung J."/>
            <person name="Chun J."/>
            <person name="Park W."/>
        </authorList>
    </citation>
    <scope>NUCLEOTIDE SEQUENCE [LARGE SCALE GENOMIC DNA]</scope>
    <source>
        <strain evidence="1 2">KCTC 22429</strain>
    </source>
</reference>
<dbReference type="PATRIC" id="fig|1129374.4.peg.13"/>
<comment type="caution">
    <text evidence="1">The sequence shown here is derived from an EMBL/GenBank/DDBJ whole genome shotgun (WGS) entry which is preliminary data.</text>
</comment>
<keyword evidence="2" id="KW-1185">Reference proteome</keyword>
<gene>
    <name evidence="1" type="ORF">AJE_00065</name>
</gene>
<dbReference type="STRING" id="1129374.AJE_00065"/>
<proteinExistence type="predicted"/>
<evidence type="ECO:0000313" key="2">
    <source>
        <dbReference type="Proteomes" id="UP000012046"/>
    </source>
</evidence>
<organism evidence="1 2">
    <name type="scientific">Alishewanella jeotgali KCTC 22429</name>
    <dbReference type="NCBI Taxonomy" id="1129374"/>
    <lineage>
        <taxon>Bacteria</taxon>
        <taxon>Pseudomonadati</taxon>
        <taxon>Pseudomonadota</taxon>
        <taxon>Gammaproteobacteria</taxon>
        <taxon>Alteromonadales</taxon>
        <taxon>Alteromonadaceae</taxon>
        <taxon>Alishewanella</taxon>
    </lineage>
</organism>
<protein>
    <submittedName>
        <fullName evidence="1">Uncharacterized protein</fullName>
    </submittedName>
</protein>
<sequence>MHNTIFNPAHQLPDDCVFTIKQHTNPPVPALRPEQQQAVNQSAYLANINFIGWPPFTYEGQTQPEHQLFSYLQFVRIWPRANCFVLFHADSTLLFDGTSLGGFAVPNECFYSSSYHVRAFQ</sequence>